<gene>
    <name evidence="1" type="ORF">C6I21_00165</name>
</gene>
<dbReference type="OrthoDB" id="150993at2"/>
<dbReference type="RefSeq" id="WP_105957403.1">
    <property type="nucleotide sequence ID" value="NZ_PVNS01000001.1"/>
</dbReference>
<comment type="caution">
    <text evidence="1">The sequence shown here is derived from an EMBL/GenBank/DDBJ whole genome shotgun (WGS) entry which is preliminary data.</text>
</comment>
<organism evidence="1 2">
    <name type="scientific">Alkalicoccus urumqiensis</name>
    <name type="common">Bacillus urumqiensis</name>
    <dbReference type="NCBI Taxonomy" id="1548213"/>
    <lineage>
        <taxon>Bacteria</taxon>
        <taxon>Bacillati</taxon>
        <taxon>Bacillota</taxon>
        <taxon>Bacilli</taxon>
        <taxon>Bacillales</taxon>
        <taxon>Bacillaceae</taxon>
        <taxon>Alkalicoccus</taxon>
    </lineage>
</organism>
<dbReference type="PANTHER" id="PTHR39186:SF1">
    <property type="entry name" value="DUF2071 DOMAIN-CONTAINING PROTEIN"/>
    <property type="match status" value="1"/>
</dbReference>
<evidence type="ECO:0000313" key="1">
    <source>
        <dbReference type="EMBL" id="PRO67017.1"/>
    </source>
</evidence>
<dbReference type="InterPro" id="IPR018644">
    <property type="entry name" value="DUF2071"/>
</dbReference>
<dbReference type="AlphaFoldDB" id="A0A2P6ML57"/>
<protein>
    <recommendedName>
        <fullName evidence="3">DUF2071 domain-containing protein</fullName>
    </recommendedName>
</protein>
<dbReference type="Proteomes" id="UP000243650">
    <property type="component" value="Unassembled WGS sequence"/>
</dbReference>
<name>A0A2P6ML57_ALKUR</name>
<dbReference type="EMBL" id="PVNS01000001">
    <property type="protein sequence ID" value="PRO67017.1"/>
    <property type="molecule type" value="Genomic_DNA"/>
</dbReference>
<keyword evidence="2" id="KW-1185">Reference proteome</keyword>
<evidence type="ECO:0000313" key="2">
    <source>
        <dbReference type="Proteomes" id="UP000243650"/>
    </source>
</evidence>
<proteinExistence type="predicted"/>
<dbReference type="Pfam" id="PF09844">
    <property type="entry name" value="DUF2071"/>
    <property type="match status" value="1"/>
</dbReference>
<dbReference type="SUPFAM" id="SSF160104">
    <property type="entry name" value="Acetoacetate decarboxylase-like"/>
    <property type="match status" value="1"/>
</dbReference>
<accession>A0A2P6ML57</accession>
<reference evidence="1 2" key="1">
    <citation type="submission" date="2018-03" db="EMBL/GenBank/DDBJ databases">
        <title>Bacillus urumqiensis sp. nov., a moderately haloalkaliphilic bacterium isolated from a salt lake.</title>
        <authorList>
            <person name="Zhao B."/>
            <person name="Liao Z."/>
        </authorList>
    </citation>
    <scope>NUCLEOTIDE SEQUENCE [LARGE SCALE GENOMIC DNA]</scope>
    <source>
        <strain evidence="1 2">BZ-SZ-XJ18</strain>
    </source>
</reference>
<evidence type="ECO:0008006" key="3">
    <source>
        <dbReference type="Google" id="ProtNLM"/>
    </source>
</evidence>
<dbReference type="PANTHER" id="PTHR39186">
    <property type="entry name" value="DUF2071 FAMILY PROTEIN"/>
    <property type="match status" value="1"/>
</dbReference>
<sequence length="222" mass="25620">MKRPLLTMTWEHVLFMHWEADAEWLRRQLPPGVELDLYNGRAYIGLIPFFMTGIALTSLPRLTKLRFPELNVRTYVKTPSGRGIYFFSLDASHPLANIAANTLFQLPYRKASFNVSTDGPVHFQASRRLEKMDAVYAPCSPVFLPDKTSFAHWAVERYRFYTFGFRRWWAGDISHAPWHLQEASVSLRHNSMLDAYPAAGRMPDFYGRAASVTAKSIRPFRT</sequence>
<dbReference type="InterPro" id="IPR023375">
    <property type="entry name" value="ADC_dom_sf"/>
</dbReference>